<feature type="transmembrane region" description="Helical" evidence="1">
    <location>
        <begin position="258"/>
        <end position="279"/>
    </location>
</feature>
<dbReference type="RefSeq" id="WP_179907861.1">
    <property type="nucleotide sequence ID" value="NZ_CP058910.1"/>
</dbReference>
<feature type="transmembrane region" description="Helical" evidence="1">
    <location>
        <begin position="56"/>
        <end position="80"/>
    </location>
</feature>
<keyword evidence="3" id="KW-1185">Reference proteome</keyword>
<name>A0A7D5P0W9_9EURY</name>
<keyword evidence="1" id="KW-0812">Transmembrane</keyword>
<dbReference type="EMBL" id="CP058910">
    <property type="protein sequence ID" value="QLH77937.1"/>
    <property type="molecule type" value="Genomic_DNA"/>
</dbReference>
<dbReference type="PANTHER" id="PTHR43471:SF1">
    <property type="entry name" value="ABC TRANSPORTER PERMEASE PROTEIN NOSY-RELATED"/>
    <property type="match status" value="1"/>
</dbReference>
<dbReference type="GO" id="GO:0140359">
    <property type="term" value="F:ABC-type transporter activity"/>
    <property type="evidence" value="ECO:0007669"/>
    <property type="project" value="InterPro"/>
</dbReference>
<gene>
    <name evidence="2" type="ORF">HZS55_11795</name>
</gene>
<dbReference type="GeneID" id="56078556"/>
<proteinExistence type="predicted"/>
<keyword evidence="1" id="KW-1133">Transmembrane helix</keyword>
<organism evidence="2 3">
    <name type="scientific">Halosimplex rubrum</name>
    <dbReference type="NCBI Taxonomy" id="869889"/>
    <lineage>
        <taxon>Archaea</taxon>
        <taxon>Methanobacteriati</taxon>
        <taxon>Methanobacteriota</taxon>
        <taxon>Stenosarchaea group</taxon>
        <taxon>Halobacteria</taxon>
        <taxon>Halobacteriales</taxon>
        <taxon>Haloarculaceae</taxon>
        <taxon>Halosimplex</taxon>
    </lineage>
</organism>
<feature type="transmembrane region" description="Helical" evidence="1">
    <location>
        <begin position="21"/>
        <end position="44"/>
    </location>
</feature>
<evidence type="ECO:0000256" key="1">
    <source>
        <dbReference type="SAM" id="Phobius"/>
    </source>
</evidence>
<dbReference type="GO" id="GO:0005886">
    <property type="term" value="C:plasma membrane"/>
    <property type="evidence" value="ECO:0007669"/>
    <property type="project" value="UniProtKB-SubCell"/>
</dbReference>
<dbReference type="KEGG" id="hrr:HZS55_11795"/>
<dbReference type="OrthoDB" id="86287at2157"/>
<dbReference type="Proteomes" id="UP000509667">
    <property type="component" value="Chromosome"/>
</dbReference>
<dbReference type="Pfam" id="PF12679">
    <property type="entry name" value="ABC2_membrane_2"/>
    <property type="match status" value="1"/>
</dbReference>
<evidence type="ECO:0000313" key="2">
    <source>
        <dbReference type="EMBL" id="QLH77937.1"/>
    </source>
</evidence>
<dbReference type="AlphaFoldDB" id="A0A7D5P0W9"/>
<feature type="transmembrane region" description="Helical" evidence="1">
    <location>
        <begin position="112"/>
        <end position="133"/>
    </location>
</feature>
<evidence type="ECO:0000313" key="3">
    <source>
        <dbReference type="Proteomes" id="UP000509667"/>
    </source>
</evidence>
<feature type="transmembrane region" description="Helical" evidence="1">
    <location>
        <begin position="172"/>
        <end position="190"/>
    </location>
</feature>
<accession>A0A7D5P0W9</accession>
<feature type="transmembrane region" description="Helical" evidence="1">
    <location>
        <begin position="139"/>
        <end position="165"/>
    </location>
</feature>
<reference evidence="2 3" key="1">
    <citation type="submission" date="2020-07" db="EMBL/GenBank/DDBJ databases">
        <title>Halosimplex pelagicum sp. nov. and Halosimplex rubrum sp. nov., isolated from salted brown alga Laminaria, and emended description of the genus Halosimplex.</title>
        <authorList>
            <person name="Cui H."/>
        </authorList>
    </citation>
    <scope>NUCLEOTIDE SEQUENCE [LARGE SCALE GENOMIC DNA]</scope>
    <source>
        <strain evidence="2 3">R27</strain>
    </source>
</reference>
<sequence length="285" mass="30809">MTWRTVMNDDLLGVRRSRLGQGVAATMFAFTAGIAILVALAHVSSPGGQAPTFDTIMLLVGSILSVILPFIAMLGSYGAIIQERESGSVRFLLGLPNSRFDAYLGKYLSRSVLLSAATALGLLVVGAVGFGVLREPDAVAFLLFVVATLAFGLLFVGVGLALSAVLDSETQVTTGIISTYVLFRGLWPVMQWGGLYLTRPDGELGLRPYPEWYFYLGRLDPLNAYVKVVNVLFNENLFHPLITNPQGAEVDYLAVSEWYAVAALAVWLVVVPVVGYLLFVNKDVL</sequence>
<dbReference type="PANTHER" id="PTHR43471">
    <property type="entry name" value="ABC TRANSPORTER PERMEASE"/>
    <property type="match status" value="1"/>
</dbReference>
<keyword evidence="1" id="KW-0472">Membrane</keyword>
<protein>
    <submittedName>
        <fullName evidence="2">ABC transporter permease subunit</fullName>
    </submittedName>
</protein>